<sequence>MEARYYIIFAAVFAALQLFLYFFNRTLGWLYGSLLSQQGRYAFVILSYILANSIILLTIFRVYPSLFRVTPYIIVLLLYSTFVSMALGIIWWLAKHYFVTPRLLAWAYPMAMLGLIIVSVYNAYTPKVVHYQITLDKPLNKPLRIGVASDFHLGKLFGAKQLDQLAEIFNQQNVDLILLPGDIMDDNVDAYLSQQMQPSLAKLKAPLGVYATLGNHDFFGDQKRIAQQIKQAGINVLWDQTETINNEFVIVGRNDDLVKDRPSTAQLIQSVDTRLPIFVLDHRPTEIEQISQLPVDLLVAGHTHNGQIFPANLITKLTYRLAYGYEKIGNGHFIVTSGYGFWGIPMRLGSQSEVVIIDMKGKP</sequence>
<dbReference type="InterPro" id="IPR004843">
    <property type="entry name" value="Calcineurin-like_PHP"/>
</dbReference>
<feature type="transmembrane region" description="Helical" evidence="1">
    <location>
        <begin position="105"/>
        <end position="124"/>
    </location>
</feature>
<keyword evidence="4" id="KW-1185">Reference proteome</keyword>
<dbReference type="InterPro" id="IPR051158">
    <property type="entry name" value="Metallophosphoesterase_sf"/>
</dbReference>
<keyword evidence="1" id="KW-0472">Membrane</keyword>
<accession>A0A4R1KWH1</accession>
<evidence type="ECO:0000259" key="2">
    <source>
        <dbReference type="Pfam" id="PF00149"/>
    </source>
</evidence>
<dbReference type="SUPFAM" id="SSF56300">
    <property type="entry name" value="Metallo-dependent phosphatases"/>
    <property type="match status" value="1"/>
</dbReference>
<dbReference type="Proteomes" id="UP000295496">
    <property type="component" value="Unassembled WGS sequence"/>
</dbReference>
<protein>
    <recommendedName>
        <fullName evidence="2">Calcineurin-like phosphoesterase domain-containing protein</fullName>
    </recommendedName>
</protein>
<evidence type="ECO:0000313" key="4">
    <source>
        <dbReference type="Proteomes" id="UP000295496"/>
    </source>
</evidence>
<proteinExistence type="predicted"/>
<dbReference type="OrthoDB" id="9780884at2"/>
<evidence type="ECO:0000313" key="3">
    <source>
        <dbReference type="EMBL" id="TCK69626.1"/>
    </source>
</evidence>
<feature type="transmembrane region" description="Helical" evidence="1">
    <location>
        <begin position="43"/>
        <end position="63"/>
    </location>
</feature>
<comment type="caution">
    <text evidence="3">The sequence shown here is derived from an EMBL/GenBank/DDBJ whole genome shotgun (WGS) entry which is preliminary data.</text>
</comment>
<dbReference type="EMBL" id="SMGJ01000004">
    <property type="protein sequence ID" value="TCK69626.1"/>
    <property type="molecule type" value="Genomic_DNA"/>
</dbReference>
<dbReference type="AlphaFoldDB" id="A0A4R1KWH1"/>
<feature type="transmembrane region" description="Helical" evidence="1">
    <location>
        <begin position="6"/>
        <end position="23"/>
    </location>
</feature>
<feature type="domain" description="Calcineurin-like phosphoesterase" evidence="2">
    <location>
        <begin position="143"/>
        <end position="305"/>
    </location>
</feature>
<dbReference type="CDD" id="cd07385">
    <property type="entry name" value="MPP_YkuE_C"/>
    <property type="match status" value="1"/>
</dbReference>
<dbReference type="PANTHER" id="PTHR31302">
    <property type="entry name" value="TRANSMEMBRANE PROTEIN WITH METALLOPHOSPHOESTERASE DOMAIN-RELATED"/>
    <property type="match status" value="1"/>
</dbReference>
<gene>
    <name evidence="3" type="ORF">EV692_1551</name>
</gene>
<dbReference type="Pfam" id="PF00149">
    <property type="entry name" value="Metallophos"/>
    <property type="match status" value="1"/>
</dbReference>
<dbReference type="RefSeq" id="WP_132302152.1">
    <property type="nucleotide sequence ID" value="NZ_CP170642.1"/>
</dbReference>
<dbReference type="GO" id="GO:0016787">
    <property type="term" value="F:hydrolase activity"/>
    <property type="evidence" value="ECO:0007669"/>
    <property type="project" value="InterPro"/>
</dbReference>
<organism evidence="3 4">
    <name type="scientific">Lonepinella koalarum</name>
    <dbReference type="NCBI Taxonomy" id="53417"/>
    <lineage>
        <taxon>Bacteria</taxon>
        <taxon>Pseudomonadati</taxon>
        <taxon>Pseudomonadota</taxon>
        <taxon>Gammaproteobacteria</taxon>
        <taxon>Pasteurellales</taxon>
        <taxon>Pasteurellaceae</taxon>
        <taxon>Lonepinella</taxon>
    </lineage>
</organism>
<feature type="transmembrane region" description="Helical" evidence="1">
    <location>
        <begin position="69"/>
        <end position="93"/>
    </location>
</feature>
<reference evidence="3 4" key="1">
    <citation type="submission" date="2019-03" db="EMBL/GenBank/DDBJ databases">
        <title>Genomic Encyclopedia of Type Strains, Phase IV (KMG-IV): sequencing the most valuable type-strain genomes for metagenomic binning, comparative biology and taxonomic classification.</title>
        <authorList>
            <person name="Goeker M."/>
        </authorList>
    </citation>
    <scope>NUCLEOTIDE SEQUENCE [LARGE SCALE GENOMIC DNA]</scope>
    <source>
        <strain evidence="3 4">DSM 10053</strain>
    </source>
</reference>
<keyword evidence="1" id="KW-1133">Transmembrane helix</keyword>
<keyword evidence="1" id="KW-0812">Transmembrane</keyword>
<dbReference type="Gene3D" id="3.60.21.10">
    <property type="match status" value="1"/>
</dbReference>
<name>A0A4R1KWH1_9PAST</name>
<dbReference type="InterPro" id="IPR029052">
    <property type="entry name" value="Metallo-depent_PP-like"/>
</dbReference>
<dbReference type="PANTHER" id="PTHR31302:SF0">
    <property type="entry name" value="TRANSMEMBRANE PROTEIN WITH METALLOPHOSPHOESTERASE DOMAIN"/>
    <property type="match status" value="1"/>
</dbReference>
<evidence type="ECO:0000256" key="1">
    <source>
        <dbReference type="SAM" id="Phobius"/>
    </source>
</evidence>